<feature type="domain" description="Flagellar basal body rod protein N-terminal" evidence="4">
    <location>
        <begin position="8"/>
        <end position="35"/>
    </location>
</feature>
<reference evidence="6" key="2">
    <citation type="submission" date="2022-05" db="EMBL/GenBank/DDBJ databases">
        <authorList>
            <person name="Proctor A.L."/>
            <person name="Phillips G.J."/>
            <person name="Wannemuehler M.J."/>
        </authorList>
    </citation>
    <scope>NUCLEOTIDE SEQUENCE</scope>
    <source>
        <strain evidence="6">ASF457</strain>
    </source>
</reference>
<reference evidence="6" key="1">
    <citation type="journal article" date="2014" name="Genome Announc.">
        <title>Draft genome sequences of the altered schaedler flora, a defined bacterial community from gnotobiotic mice.</title>
        <authorList>
            <person name="Wannemuehler M.J."/>
            <person name="Overstreet A.M."/>
            <person name="Ward D.V."/>
            <person name="Phillips G.J."/>
        </authorList>
    </citation>
    <scope>NUCLEOTIDE SEQUENCE</scope>
    <source>
        <strain evidence="6">ASF457</strain>
    </source>
</reference>
<dbReference type="KEGG" id="msch:N508_000240"/>
<evidence type="ECO:0000256" key="1">
    <source>
        <dbReference type="ARBA" id="ARBA00004117"/>
    </source>
</evidence>
<feature type="domain" description="Flagellar basal-body/hook protein C-terminal" evidence="5">
    <location>
        <begin position="155"/>
        <end position="199"/>
    </location>
</feature>
<dbReference type="eggNOG" id="COG4786">
    <property type="taxonomic scope" value="Bacteria"/>
</dbReference>
<dbReference type="PANTHER" id="PTHR30435">
    <property type="entry name" value="FLAGELLAR PROTEIN"/>
    <property type="match status" value="1"/>
</dbReference>
<keyword evidence="7" id="KW-1185">Reference proteome</keyword>
<accession>V2PXZ3</accession>
<evidence type="ECO:0000259" key="4">
    <source>
        <dbReference type="Pfam" id="PF00460"/>
    </source>
</evidence>
<dbReference type="GO" id="GO:0009425">
    <property type="term" value="C:bacterial-type flagellum basal body"/>
    <property type="evidence" value="ECO:0007669"/>
    <property type="project" value="UniProtKB-SubCell"/>
</dbReference>
<keyword evidence="3" id="KW-0975">Bacterial flagellum</keyword>
<proteinExistence type="inferred from homology"/>
<dbReference type="Pfam" id="PF00460">
    <property type="entry name" value="Flg_bb_rod"/>
    <property type="match status" value="1"/>
</dbReference>
<name>V2PXZ3_9BACT</name>
<evidence type="ECO:0000259" key="5">
    <source>
        <dbReference type="Pfam" id="PF06429"/>
    </source>
</evidence>
<dbReference type="Pfam" id="PF06429">
    <property type="entry name" value="Flg_bbr_C"/>
    <property type="match status" value="1"/>
</dbReference>
<evidence type="ECO:0000256" key="3">
    <source>
        <dbReference type="ARBA" id="ARBA00023143"/>
    </source>
</evidence>
<dbReference type="Proteomes" id="UP000017429">
    <property type="component" value="Chromosome"/>
</dbReference>
<reference evidence="6" key="3">
    <citation type="submission" date="2022-06" db="EMBL/GenBank/DDBJ databases">
        <title>Resources to Facilitate Use of the Altered Schaedler Flora (ASF) Mouse Model to Study Microbiome Function.</title>
        <authorList>
            <person name="Proctor A."/>
            <person name="Parvinroo S."/>
            <person name="Richie T."/>
            <person name="Jia X."/>
            <person name="Lee S.T.M."/>
            <person name="Karp P.D."/>
            <person name="Paley S."/>
            <person name="Kostic A.D."/>
            <person name="Pierre J.F."/>
            <person name="Wannemuehler M.J."/>
            <person name="Phillips G.J."/>
        </authorList>
    </citation>
    <scope>NUCLEOTIDE SEQUENCE</scope>
    <source>
        <strain evidence="6">ASF457</strain>
    </source>
</reference>
<protein>
    <submittedName>
        <fullName evidence="6">Uncharacterized protein</fullName>
    </submittedName>
</protein>
<evidence type="ECO:0000313" key="6">
    <source>
        <dbReference type="EMBL" id="USF23184.1"/>
    </source>
</evidence>
<dbReference type="InterPro" id="IPR010930">
    <property type="entry name" value="Flg_bb/hook_C_dom"/>
</dbReference>
<evidence type="ECO:0000256" key="2">
    <source>
        <dbReference type="ARBA" id="ARBA00009677"/>
    </source>
</evidence>
<organism evidence="6 7">
    <name type="scientific">Mucispirillum schaedleri ASF457</name>
    <dbReference type="NCBI Taxonomy" id="1379858"/>
    <lineage>
        <taxon>Bacteria</taxon>
        <taxon>Pseudomonadati</taxon>
        <taxon>Deferribacterota</taxon>
        <taxon>Deferribacteres</taxon>
        <taxon>Deferribacterales</taxon>
        <taxon>Mucispirillaceae</taxon>
        <taxon>Mucispirillum</taxon>
    </lineage>
</organism>
<dbReference type="AlphaFoldDB" id="V2PXZ3"/>
<comment type="similarity">
    <text evidence="2">Belongs to the flagella basal body rod proteins family.</text>
</comment>
<dbReference type="EMBL" id="CP097562">
    <property type="protein sequence ID" value="USF23184.1"/>
    <property type="molecule type" value="Genomic_DNA"/>
</dbReference>
<sequence>MINAIFGAVTGLNAAAAVSAVTANNIANVKTSGYKSNSAFLSELSTGGVKLSAIRPDNNQGSIIPTNILYDIAVFGNGSEEDLLNTYSYAAGKFAVDDFGNFRGPSGELLFTGAGGNVRLDDNGNLYSNGKLLGIITPTGAEGQEYEPTGFSILSGYMVSSNVNIADEIVNNIINKSFFEANAVMIRTSDEMLGTVVNLKA</sequence>
<evidence type="ECO:0000313" key="7">
    <source>
        <dbReference type="Proteomes" id="UP000017429"/>
    </source>
</evidence>
<dbReference type="RefSeq" id="WP_023276253.1">
    <property type="nucleotide sequence ID" value="NZ_CP097562.1"/>
</dbReference>
<dbReference type="PANTHER" id="PTHR30435:SF19">
    <property type="entry name" value="FLAGELLAR BASAL-BODY ROD PROTEIN FLGG"/>
    <property type="match status" value="1"/>
</dbReference>
<gene>
    <name evidence="6" type="ORF">N508_000240</name>
</gene>
<comment type="subcellular location">
    <subcellularLocation>
        <location evidence="1">Bacterial flagellum basal body</location>
    </subcellularLocation>
</comment>
<dbReference type="GO" id="GO:0071978">
    <property type="term" value="P:bacterial-type flagellum-dependent swarming motility"/>
    <property type="evidence" value="ECO:0007669"/>
    <property type="project" value="TreeGrafter"/>
</dbReference>
<dbReference type="InterPro" id="IPR001444">
    <property type="entry name" value="Flag_bb_rod_N"/>
</dbReference>